<accession>A0A9X2FAQ6</accession>
<feature type="transmembrane region" description="Helical" evidence="2">
    <location>
        <begin position="47"/>
        <end position="71"/>
    </location>
</feature>
<feature type="transmembrane region" description="Helical" evidence="2">
    <location>
        <begin position="249"/>
        <end position="268"/>
    </location>
</feature>
<protein>
    <submittedName>
        <fullName evidence="3">Uncharacterized protein</fullName>
    </submittedName>
</protein>
<name>A0A9X2FAQ6_9BACT</name>
<feature type="transmembrane region" description="Helical" evidence="2">
    <location>
        <begin position="112"/>
        <end position="132"/>
    </location>
</feature>
<reference evidence="3" key="1">
    <citation type="submission" date="2022-06" db="EMBL/GenBank/DDBJ databases">
        <title>Aeoliella straminimaris, a novel planctomycete from sediments.</title>
        <authorList>
            <person name="Vitorino I.R."/>
            <person name="Lage O.M."/>
        </authorList>
    </citation>
    <scope>NUCLEOTIDE SEQUENCE</scope>
    <source>
        <strain evidence="3">ICT_H6.2</strain>
    </source>
</reference>
<proteinExistence type="predicted"/>
<sequence>MRSMLLVVASFATTMICWGLYGPVLHFGQHDMFTGGEDAPLPHIARWRPFVCVGMAYFLIGVIVPALILVLKGEKGHWTMTGVIWSLAGGALGALGALGIVLAFTFGGKPLYVMPLVFGGAPVVNSFLTIVWAGKLRDVGPVFLAGLIIVLIGAVTVLLSSPSATGGKVDLLSVNFIFQLLSIAMVISCWGSYGPVLHKGQAAMDHSRLRPLLCVGLSYFAIAVVVPNLLLAMPAFAEPSTYNFSGTTWSMAAGAAGALGALGIIMAFNFGGKPVFVMPLVFGGAPVVNVLFDTWNKGKFDQLNAWFLAGLILAITGSTMVLVFAPRGKPPAKKVEVKPEPEPEPTGPSPMAEQPSPLTD</sequence>
<feature type="region of interest" description="Disordered" evidence="1">
    <location>
        <begin position="330"/>
        <end position="360"/>
    </location>
</feature>
<dbReference type="Proteomes" id="UP001155241">
    <property type="component" value="Unassembled WGS sequence"/>
</dbReference>
<evidence type="ECO:0000256" key="2">
    <source>
        <dbReference type="SAM" id="Phobius"/>
    </source>
</evidence>
<feature type="transmembrane region" description="Helical" evidence="2">
    <location>
        <begin position="83"/>
        <end position="106"/>
    </location>
</feature>
<dbReference type="AlphaFoldDB" id="A0A9X2FAQ6"/>
<keyword evidence="4" id="KW-1185">Reference proteome</keyword>
<evidence type="ECO:0000256" key="1">
    <source>
        <dbReference type="SAM" id="MobiDB-lite"/>
    </source>
</evidence>
<feature type="transmembrane region" description="Helical" evidence="2">
    <location>
        <begin position="139"/>
        <end position="159"/>
    </location>
</feature>
<dbReference type="RefSeq" id="WP_252853609.1">
    <property type="nucleotide sequence ID" value="NZ_JAMXLR010000055.1"/>
</dbReference>
<feature type="transmembrane region" description="Helical" evidence="2">
    <location>
        <begin position="275"/>
        <end position="292"/>
    </location>
</feature>
<evidence type="ECO:0000313" key="3">
    <source>
        <dbReference type="EMBL" id="MCO6045497.1"/>
    </source>
</evidence>
<keyword evidence="2" id="KW-1133">Transmembrane helix</keyword>
<feature type="transmembrane region" description="Helical" evidence="2">
    <location>
        <begin position="212"/>
        <end position="237"/>
    </location>
</feature>
<keyword evidence="2" id="KW-0812">Transmembrane</keyword>
<feature type="transmembrane region" description="Helical" evidence="2">
    <location>
        <begin position="171"/>
        <end position="191"/>
    </location>
</feature>
<comment type="caution">
    <text evidence="3">The sequence shown here is derived from an EMBL/GenBank/DDBJ whole genome shotgun (WGS) entry which is preliminary data.</text>
</comment>
<gene>
    <name evidence="3" type="ORF">NG895_16420</name>
</gene>
<evidence type="ECO:0000313" key="4">
    <source>
        <dbReference type="Proteomes" id="UP001155241"/>
    </source>
</evidence>
<organism evidence="3 4">
    <name type="scientific">Aeoliella straminimaris</name>
    <dbReference type="NCBI Taxonomy" id="2954799"/>
    <lineage>
        <taxon>Bacteria</taxon>
        <taxon>Pseudomonadati</taxon>
        <taxon>Planctomycetota</taxon>
        <taxon>Planctomycetia</taxon>
        <taxon>Pirellulales</taxon>
        <taxon>Lacipirellulaceae</taxon>
        <taxon>Aeoliella</taxon>
    </lineage>
</organism>
<feature type="transmembrane region" description="Helical" evidence="2">
    <location>
        <begin position="304"/>
        <end position="325"/>
    </location>
</feature>
<keyword evidence="2" id="KW-0472">Membrane</keyword>
<dbReference type="EMBL" id="JAMXLR010000055">
    <property type="protein sequence ID" value="MCO6045497.1"/>
    <property type="molecule type" value="Genomic_DNA"/>
</dbReference>